<dbReference type="Proteomes" id="UP000186917">
    <property type="component" value="Unassembled WGS sequence"/>
</dbReference>
<dbReference type="Pfam" id="PF21820">
    <property type="entry name" value="DUF6886"/>
    <property type="match status" value="1"/>
</dbReference>
<sequence>MLFFHHDALFHISQEPAIQQFIPRPSPSHFEGLQTDVVFAITQQLLHNYLLPRDCPRVTWYAVDSTTAADKARFLTGNTAYVVAIEQGWLPLIKATTLYCYQLPAQSFRVLDAGAGYYVSEEPVIPVSVTVMDDVLGALQNRNIELRILPELWELADAVAASTMQYSIIRMRNATPRKQ</sequence>
<keyword evidence="2" id="KW-1185">Reference proteome</keyword>
<dbReference type="InterPro" id="IPR049253">
    <property type="entry name" value="DUF6886"/>
</dbReference>
<organism evidence="1 2">
    <name type="scientific">Filimonas lacunae</name>
    <dbReference type="NCBI Taxonomy" id="477680"/>
    <lineage>
        <taxon>Bacteria</taxon>
        <taxon>Pseudomonadati</taxon>
        <taxon>Bacteroidota</taxon>
        <taxon>Chitinophagia</taxon>
        <taxon>Chitinophagales</taxon>
        <taxon>Chitinophagaceae</taxon>
        <taxon>Filimonas</taxon>
    </lineage>
</organism>
<evidence type="ECO:0000313" key="1">
    <source>
        <dbReference type="EMBL" id="SIS70626.1"/>
    </source>
</evidence>
<protein>
    <submittedName>
        <fullName evidence="1">Uncharacterized protein</fullName>
    </submittedName>
</protein>
<dbReference type="EMBL" id="FTOR01000001">
    <property type="protein sequence ID" value="SIS70626.1"/>
    <property type="molecule type" value="Genomic_DNA"/>
</dbReference>
<accession>A0A173MNS1</accession>
<evidence type="ECO:0000313" key="2">
    <source>
        <dbReference type="Proteomes" id="UP000186917"/>
    </source>
</evidence>
<dbReference type="RefSeq" id="WP_076375747.1">
    <property type="nucleotide sequence ID" value="NZ_AP017422.1"/>
</dbReference>
<dbReference type="AlphaFoldDB" id="A0A173MNS1"/>
<name>A0A173MNS1_9BACT</name>
<dbReference type="KEGG" id="fln:FLA_5341"/>
<dbReference type="OrthoDB" id="156685at2"/>
<gene>
    <name evidence="1" type="ORF">SAMN05421788_101734</name>
</gene>
<reference evidence="2" key="1">
    <citation type="submission" date="2017-01" db="EMBL/GenBank/DDBJ databases">
        <authorList>
            <person name="Varghese N."/>
            <person name="Submissions S."/>
        </authorList>
    </citation>
    <scope>NUCLEOTIDE SEQUENCE [LARGE SCALE GENOMIC DNA]</scope>
    <source>
        <strain evidence="2">DSM 21054</strain>
    </source>
</reference>
<proteinExistence type="predicted"/>